<evidence type="ECO:0000313" key="2">
    <source>
        <dbReference type="Proteomes" id="UP000244334"/>
    </source>
</evidence>
<name>A0A328TIP8_9GAMM</name>
<dbReference type="EMBL" id="LJAM02000378">
    <property type="protein sequence ID" value="RAP70338.1"/>
    <property type="molecule type" value="Genomic_DNA"/>
</dbReference>
<accession>A0A328TIP8</accession>
<evidence type="ECO:0000313" key="1">
    <source>
        <dbReference type="EMBL" id="RAP70338.1"/>
    </source>
</evidence>
<reference evidence="1" key="1">
    <citation type="submission" date="2018-04" db="EMBL/GenBank/DDBJ databases">
        <title>Genomes of the Obligate Erwinia dacicola and Facultative Enterobacter sp. OLF Endosymbionts of the Olive Fruit fly, Bactrocera oleae.</title>
        <authorList>
            <person name="Estes A.M."/>
            <person name="Hearn D.J."/>
            <person name="Agarwal S."/>
            <person name="Pierson E.A."/>
            <person name="Dunning-Hotopp J.C."/>
        </authorList>
    </citation>
    <scope>NUCLEOTIDE SEQUENCE [LARGE SCALE GENOMIC DNA]</scope>
    <source>
        <strain evidence="1">Oroville</strain>
    </source>
</reference>
<comment type="caution">
    <text evidence="1">The sequence shown here is derived from an EMBL/GenBank/DDBJ whole genome shotgun (WGS) entry which is preliminary data.</text>
</comment>
<gene>
    <name evidence="1" type="ORF">ACZ87_02858</name>
</gene>
<dbReference type="Proteomes" id="UP000244334">
    <property type="component" value="Unassembled WGS sequence"/>
</dbReference>
<organism evidence="1 2">
    <name type="scientific">Candidatus Erwinia dacicola</name>
    <dbReference type="NCBI Taxonomy" id="252393"/>
    <lineage>
        <taxon>Bacteria</taxon>
        <taxon>Pseudomonadati</taxon>
        <taxon>Pseudomonadota</taxon>
        <taxon>Gammaproteobacteria</taxon>
        <taxon>Enterobacterales</taxon>
        <taxon>Erwiniaceae</taxon>
        <taxon>Erwinia</taxon>
    </lineage>
</organism>
<dbReference type="PROSITE" id="PS51257">
    <property type="entry name" value="PROKAR_LIPOPROTEIN"/>
    <property type="match status" value="1"/>
</dbReference>
<sequence>MRAWTFATTIGRSISFGYAIIAASSCCSLRPISLSLAAL</sequence>
<dbReference type="AlphaFoldDB" id="A0A328TIP8"/>
<protein>
    <submittedName>
        <fullName evidence="1">Uncharacterized protein</fullName>
    </submittedName>
</protein>
<proteinExistence type="predicted"/>
<keyword evidence="2" id="KW-1185">Reference proteome</keyword>